<evidence type="ECO:0000313" key="1">
    <source>
        <dbReference type="EMBL" id="GAH32922.1"/>
    </source>
</evidence>
<dbReference type="EMBL" id="BARU01010429">
    <property type="protein sequence ID" value="GAH32922.1"/>
    <property type="molecule type" value="Genomic_DNA"/>
</dbReference>
<comment type="caution">
    <text evidence="1">The sequence shown here is derived from an EMBL/GenBank/DDBJ whole genome shotgun (WGS) entry which is preliminary data.</text>
</comment>
<dbReference type="AlphaFoldDB" id="X1EJY9"/>
<proteinExistence type="predicted"/>
<reference evidence="1" key="1">
    <citation type="journal article" date="2014" name="Front. Microbiol.">
        <title>High frequency of phylogenetically diverse reductive dehalogenase-homologous genes in deep subseafloor sedimentary metagenomes.</title>
        <authorList>
            <person name="Kawai M."/>
            <person name="Futagami T."/>
            <person name="Toyoda A."/>
            <person name="Takaki Y."/>
            <person name="Nishi S."/>
            <person name="Hori S."/>
            <person name="Arai W."/>
            <person name="Tsubouchi T."/>
            <person name="Morono Y."/>
            <person name="Uchiyama I."/>
            <person name="Ito T."/>
            <person name="Fujiyama A."/>
            <person name="Inagaki F."/>
            <person name="Takami H."/>
        </authorList>
    </citation>
    <scope>NUCLEOTIDE SEQUENCE</scope>
    <source>
        <strain evidence="1">Expedition CK06-06</strain>
    </source>
</reference>
<protein>
    <submittedName>
        <fullName evidence="1">Uncharacterized protein</fullName>
    </submittedName>
</protein>
<name>X1EJY9_9ZZZZ</name>
<sequence>MNKQEKEILMNIFKELSDRKSEHPAIYQAWWVLQNLLEG</sequence>
<feature type="non-terminal residue" evidence="1">
    <location>
        <position position="39"/>
    </location>
</feature>
<accession>X1EJY9</accession>
<gene>
    <name evidence="1" type="ORF">S03H2_19886</name>
</gene>
<organism evidence="1">
    <name type="scientific">marine sediment metagenome</name>
    <dbReference type="NCBI Taxonomy" id="412755"/>
    <lineage>
        <taxon>unclassified sequences</taxon>
        <taxon>metagenomes</taxon>
        <taxon>ecological metagenomes</taxon>
    </lineage>
</organism>